<keyword evidence="4" id="KW-1185">Reference proteome</keyword>
<keyword evidence="2" id="KW-1133">Transmembrane helix</keyword>
<gene>
    <name evidence="3" type="ORF">EGW08_013082</name>
</gene>
<keyword evidence="2" id="KW-0812">Transmembrane</keyword>
<evidence type="ECO:0000313" key="3">
    <source>
        <dbReference type="EMBL" id="RUS79174.1"/>
    </source>
</evidence>
<dbReference type="Proteomes" id="UP000271974">
    <property type="component" value="Unassembled WGS sequence"/>
</dbReference>
<keyword evidence="2" id="KW-0472">Membrane</keyword>
<keyword evidence="1" id="KW-0245">EGF-like domain</keyword>
<dbReference type="AlphaFoldDB" id="A0A3S1HH01"/>
<proteinExistence type="predicted"/>
<evidence type="ECO:0000313" key="4">
    <source>
        <dbReference type="Proteomes" id="UP000271974"/>
    </source>
</evidence>
<accession>A0A3S1HH01</accession>
<evidence type="ECO:0000256" key="2">
    <source>
        <dbReference type="SAM" id="Phobius"/>
    </source>
</evidence>
<dbReference type="Gene3D" id="2.170.300.10">
    <property type="entry name" value="Tie2 ligand-binding domain superfamily"/>
    <property type="match status" value="1"/>
</dbReference>
<organism evidence="3 4">
    <name type="scientific">Elysia chlorotica</name>
    <name type="common">Eastern emerald elysia</name>
    <name type="synonym">Sea slug</name>
    <dbReference type="NCBI Taxonomy" id="188477"/>
    <lineage>
        <taxon>Eukaryota</taxon>
        <taxon>Metazoa</taxon>
        <taxon>Spiralia</taxon>
        <taxon>Lophotrochozoa</taxon>
        <taxon>Mollusca</taxon>
        <taxon>Gastropoda</taxon>
        <taxon>Heterobranchia</taxon>
        <taxon>Euthyneura</taxon>
        <taxon>Panpulmonata</taxon>
        <taxon>Sacoglossa</taxon>
        <taxon>Placobranchoidea</taxon>
        <taxon>Plakobranchidae</taxon>
        <taxon>Elysia</taxon>
    </lineage>
</organism>
<name>A0A3S1HH01_ELYCH</name>
<dbReference type="SUPFAM" id="SSF57184">
    <property type="entry name" value="Growth factor receptor domain"/>
    <property type="match status" value="1"/>
</dbReference>
<dbReference type="GO" id="GO:0005044">
    <property type="term" value="F:scavenger receptor activity"/>
    <property type="evidence" value="ECO:0007669"/>
    <property type="project" value="InterPro"/>
</dbReference>
<evidence type="ECO:0000256" key="1">
    <source>
        <dbReference type="ARBA" id="ARBA00022536"/>
    </source>
</evidence>
<protein>
    <recommendedName>
        <fullName evidence="5">EGF-like domain-containing protein</fullName>
    </recommendedName>
</protein>
<feature type="transmembrane region" description="Helical" evidence="2">
    <location>
        <begin position="91"/>
        <end position="113"/>
    </location>
</feature>
<dbReference type="PANTHER" id="PTHR24043">
    <property type="entry name" value="SCAVENGER RECEPTOR CLASS F"/>
    <property type="match status" value="1"/>
</dbReference>
<sequence length="115" mass="12557">DDVCQNQTCDPATGDCISCEPGYIGPQCDEQCRTGLYGQGCFHLCSDFCKGGKYNCHFVNGHCMKGCEENFEPPLCQDTTPQNIVQQGSTAVFIAKSIIGSIVFFFLCIFAGFKD</sequence>
<dbReference type="InterPro" id="IPR042635">
    <property type="entry name" value="MEGF10/SREC1/2-like"/>
</dbReference>
<dbReference type="OrthoDB" id="6161353at2759"/>
<feature type="non-terminal residue" evidence="3">
    <location>
        <position position="1"/>
    </location>
</feature>
<evidence type="ECO:0008006" key="5">
    <source>
        <dbReference type="Google" id="ProtNLM"/>
    </source>
</evidence>
<dbReference type="EMBL" id="RQTK01000467">
    <property type="protein sequence ID" value="RUS79174.1"/>
    <property type="molecule type" value="Genomic_DNA"/>
</dbReference>
<comment type="caution">
    <text evidence="3">The sequence shown here is derived from an EMBL/GenBank/DDBJ whole genome shotgun (WGS) entry which is preliminary data.</text>
</comment>
<reference evidence="3 4" key="1">
    <citation type="submission" date="2019-01" db="EMBL/GenBank/DDBJ databases">
        <title>A draft genome assembly of the solar-powered sea slug Elysia chlorotica.</title>
        <authorList>
            <person name="Cai H."/>
            <person name="Li Q."/>
            <person name="Fang X."/>
            <person name="Li J."/>
            <person name="Curtis N.E."/>
            <person name="Altenburger A."/>
            <person name="Shibata T."/>
            <person name="Feng M."/>
            <person name="Maeda T."/>
            <person name="Schwartz J.A."/>
            <person name="Shigenobu S."/>
            <person name="Lundholm N."/>
            <person name="Nishiyama T."/>
            <person name="Yang H."/>
            <person name="Hasebe M."/>
            <person name="Li S."/>
            <person name="Pierce S.K."/>
            <person name="Wang J."/>
        </authorList>
    </citation>
    <scope>NUCLEOTIDE SEQUENCE [LARGE SCALE GENOMIC DNA]</scope>
    <source>
        <strain evidence="3">EC2010</strain>
        <tissue evidence="3">Whole organism of an adult</tissue>
    </source>
</reference>
<feature type="non-terminal residue" evidence="3">
    <location>
        <position position="115"/>
    </location>
</feature>
<dbReference type="InterPro" id="IPR009030">
    <property type="entry name" value="Growth_fac_rcpt_cys_sf"/>
</dbReference>
<dbReference type="PANTHER" id="PTHR24043:SF8">
    <property type="entry name" value="EGF-LIKE DOMAIN-CONTAINING PROTEIN"/>
    <property type="match status" value="1"/>
</dbReference>